<evidence type="ECO:0000313" key="1">
    <source>
        <dbReference type="EMBL" id="CAF4240081.1"/>
    </source>
</evidence>
<dbReference type="AlphaFoldDB" id="A0A820E0R6"/>
<dbReference type="EMBL" id="CAJOAZ010011638">
    <property type="protein sequence ID" value="CAF4240081.1"/>
    <property type="molecule type" value="Genomic_DNA"/>
</dbReference>
<gene>
    <name evidence="1" type="ORF">OXD698_LOCUS42873</name>
</gene>
<protein>
    <submittedName>
        <fullName evidence="1">Uncharacterized protein</fullName>
    </submittedName>
</protein>
<proteinExistence type="predicted"/>
<dbReference type="PANTHER" id="PTHR32046">
    <property type="entry name" value="G DOMAIN-CONTAINING PROTEIN"/>
    <property type="match status" value="1"/>
</dbReference>
<dbReference type="Proteomes" id="UP000663844">
    <property type="component" value="Unassembled WGS sequence"/>
</dbReference>
<dbReference type="PANTHER" id="PTHR32046:SF11">
    <property type="entry name" value="IMMUNE-ASSOCIATED NUCLEOTIDE-BINDING PROTEIN 10-LIKE"/>
    <property type="match status" value="1"/>
</dbReference>
<accession>A0A820E0R6</accession>
<reference evidence="1" key="1">
    <citation type="submission" date="2021-02" db="EMBL/GenBank/DDBJ databases">
        <authorList>
            <person name="Nowell W R."/>
        </authorList>
    </citation>
    <scope>NUCLEOTIDE SEQUENCE</scope>
</reference>
<organism evidence="1 2">
    <name type="scientific">Adineta steineri</name>
    <dbReference type="NCBI Taxonomy" id="433720"/>
    <lineage>
        <taxon>Eukaryota</taxon>
        <taxon>Metazoa</taxon>
        <taxon>Spiralia</taxon>
        <taxon>Gnathifera</taxon>
        <taxon>Rotifera</taxon>
        <taxon>Eurotatoria</taxon>
        <taxon>Bdelloidea</taxon>
        <taxon>Adinetida</taxon>
        <taxon>Adinetidae</taxon>
        <taxon>Adineta</taxon>
    </lineage>
</organism>
<sequence>MTLVDIDRRITDLRNEESKIQDIYRKLVRFLHINAILPVNDDFIEYLQYFIREEQMKQSAGAQNTEIIGSLESLRDDYNKEMGLYKKTLEEQKNSINPSQSVKPDEIFILVETLYELPITGKQIKQQVDGIRIGQTRSSTQRETFVELPTKAASSKVMLELKEIVSTQS</sequence>
<comment type="caution">
    <text evidence="1">The sequence shown here is derived from an EMBL/GenBank/DDBJ whole genome shotgun (WGS) entry which is preliminary data.</text>
</comment>
<name>A0A820E0R6_9BILA</name>
<evidence type="ECO:0000313" key="2">
    <source>
        <dbReference type="Proteomes" id="UP000663844"/>
    </source>
</evidence>